<evidence type="ECO:0000313" key="1">
    <source>
        <dbReference type="EMBL" id="KAB1978255.1"/>
    </source>
</evidence>
<protein>
    <submittedName>
        <fullName evidence="1">Uncharacterized protein</fullName>
    </submittedName>
</protein>
<organism evidence="1 2">
    <name type="scientific">Lactobacillus crispatus</name>
    <dbReference type="NCBI Taxonomy" id="47770"/>
    <lineage>
        <taxon>Bacteria</taxon>
        <taxon>Bacillati</taxon>
        <taxon>Bacillota</taxon>
        <taxon>Bacilli</taxon>
        <taxon>Lactobacillales</taxon>
        <taxon>Lactobacillaceae</taxon>
        <taxon>Lactobacillus</taxon>
    </lineage>
</organism>
<dbReference type="EMBL" id="WBOB01000002">
    <property type="protein sequence ID" value="KAB1978255.1"/>
    <property type="molecule type" value="Genomic_DNA"/>
</dbReference>
<gene>
    <name evidence="1" type="ORF">F8251_00710</name>
</gene>
<name>A0A6A1Z8U8_9LACO</name>
<comment type="caution">
    <text evidence="1">The sequence shown here is derived from an EMBL/GenBank/DDBJ whole genome shotgun (WGS) entry which is preliminary data.</text>
</comment>
<sequence>MLDHLLFNRSKFYPIDDNADLITADSQKFVKSYIGRKATVGAPVSCYETESGGMEYWFQDGQVNAGDTVTHQVIDRNNEIWLSVDNKQFLDSHPRPFFKLSDFLSNGGKLS</sequence>
<dbReference type="RefSeq" id="WP_151495022.1">
    <property type="nucleotide sequence ID" value="NZ_JBBOJP010000049.1"/>
</dbReference>
<evidence type="ECO:0000313" key="2">
    <source>
        <dbReference type="Proteomes" id="UP000430323"/>
    </source>
</evidence>
<proteinExistence type="predicted"/>
<reference evidence="1 2" key="1">
    <citation type="submission" date="2019-09" db="EMBL/GenBank/DDBJ databases">
        <title>Investigation of probiotic properties of different lactic acid bacteria.</title>
        <authorList>
            <person name="Jaomanjaka F."/>
            <person name="Blanc P."/>
        </authorList>
    </citation>
    <scope>NUCLEOTIDE SEQUENCE [LARGE SCALE GENOMIC DNA]</scope>
    <source>
        <strain evidence="1 2">BIO6272</strain>
    </source>
</reference>
<accession>A0A6A1Z8U8</accession>
<dbReference type="Proteomes" id="UP000430323">
    <property type="component" value="Unassembled WGS sequence"/>
</dbReference>
<dbReference type="AlphaFoldDB" id="A0A6A1Z8U8"/>